<evidence type="ECO:0000256" key="2">
    <source>
        <dbReference type="ARBA" id="ARBA00022516"/>
    </source>
</evidence>
<organism evidence="11 12">
    <name type="scientific">Folsomia candida</name>
    <name type="common">Springtail</name>
    <dbReference type="NCBI Taxonomy" id="158441"/>
    <lineage>
        <taxon>Eukaryota</taxon>
        <taxon>Metazoa</taxon>
        <taxon>Ecdysozoa</taxon>
        <taxon>Arthropoda</taxon>
        <taxon>Hexapoda</taxon>
        <taxon>Collembola</taxon>
        <taxon>Entomobryomorpha</taxon>
        <taxon>Isotomoidea</taxon>
        <taxon>Isotomidae</taxon>
        <taxon>Proisotominae</taxon>
        <taxon>Folsomia</taxon>
    </lineage>
</organism>
<name>A0A226EZC9_FOLCA</name>
<sequence length="291" mass="33668">MVDVVKNGSGVRTDGAGLILNPRYLQPYPFEVYDAAGWYGWMERRWTWVAVPVSILYVLLIFLGQRYMSRREAFSLRLPLLLWNVSLALGSFWMFLRMVAEPVEEIKVRGFYQTICSRENHTVISSFWCLIFTLSKVLEFGDTGFIVLRKQKLIFLHPWHHVTVMLYTFYTFGPTFDPAGRVFGPSNALIHSFMYLYYASKSLRLKVPQWVSKGITSMQILQMIGGLWVNLLSFFGKAVWGDCNHRPWSNIAWALAMYTSYLVLFLKFFVASYGRRGGRGGKVINNDNKLD</sequence>
<feature type="transmembrane region" description="Helical" evidence="10">
    <location>
        <begin position="251"/>
        <end position="270"/>
    </location>
</feature>
<comment type="catalytic activity">
    <reaction evidence="10">
        <text>a very-long-chain acyl-CoA + malonyl-CoA + H(+) = a very-long-chain 3-oxoacyl-CoA + CO2 + CoA</text>
        <dbReference type="Rhea" id="RHEA:32727"/>
        <dbReference type="ChEBI" id="CHEBI:15378"/>
        <dbReference type="ChEBI" id="CHEBI:16526"/>
        <dbReference type="ChEBI" id="CHEBI:57287"/>
        <dbReference type="ChEBI" id="CHEBI:57384"/>
        <dbReference type="ChEBI" id="CHEBI:90725"/>
        <dbReference type="ChEBI" id="CHEBI:90736"/>
        <dbReference type="EC" id="2.3.1.199"/>
    </reaction>
</comment>
<keyword evidence="5 10" id="KW-0276">Fatty acid metabolism</keyword>
<evidence type="ECO:0000256" key="3">
    <source>
        <dbReference type="ARBA" id="ARBA00022679"/>
    </source>
</evidence>
<dbReference type="InterPro" id="IPR002076">
    <property type="entry name" value="ELO_fam"/>
</dbReference>
<accession>A0A226EZC9</accession>
<evidence type="ECO:0000256" key="5">
    <source>
        <dbReference type="ARBA" id="ARBA00022832"/>
    </source>
</evidence>
<dbReference type="GO" id="GO:0009922">
    <property type="term" value="F:fatty acid elongase activity"/>
    <property type="evidence" value="ECO:0007669"/>
    <property type="project" value="UniProtKB-EC"/>
</dbReference>
<evidence type="ECO:0000256" key="6">
    <source>
        <dbReference type="ARBA" id="ARBA00022989"/>
    </source>
</evidence>
<evidence type="ECO:0000256" key="10">
    <source>
        <dbReference type="RuleBase" id="RU361115"/>
    </source>
</evidence>
<keyword evidence="6 10" id="KW-1133">Transmembrane helix</keyword>
<dbReference type="GO" id="GO:0034626">
    <property type="term" value="P:fatty acid elongation, polyunsaturated fatty acid"/>
    <property type="evidence" value="ECO:0007669"/>
    <property type="project" value="TreeGrafter"/>
</dbReference>
<dbReference type="OMA" id="MERRWTW"/>
<dbReference type="PANTHER" id="PTHR11157:SF17">
    <property type="entry name" value="ELONGATION OF VERY LONG CHAIN FATTY ACIDS PROTEIN 6"/>
    <property type="match status" value="1"/>
</dbReference>
<keyword evidence="2 10" id="KW-0444">Lipid biosynthesis</keyword>
<feature type="transmembrane region" description="Helical" evidence="10">
    <location>
        <begin position="182"/>
        <end position="199"/>
    </location>
</feature>
<feature type="transmembrane region" description="Helical" evidence="10">
    <location>
        <begin position="220"/>
        <end position="239"/>
    </location>
</feature>
<comment type="subcellular location">
    <subcellularLocation>
        <location evidence="1">Membrane</location>
        <topology evidence="1">Multi-pass membrane protein</topology>
    </subcellularLocation>
</comment>
<evidence type="ECO:0000256" key="1">
    <source>
        <dbReference type="ARBA" id="ARBA00004141"/>
    </source>
</evidence>
<evidence type="ECO:0000256" key="9">
    <source>
        <dbReference type="ARBA" id="ARBA00023160"/>
    </source>
</evidence>
<comment type="caution">
    <text evidence="11">The sequence shown here is derived from an EMBL/GenBank/DDBJ whole genome shotgun (WGS) entry which is preliminary data.</text>
</comment>
<reference evidence="11 12" key="1">
    <citation type="submission" date="2015-12" db="EMBL/GenBank/DDBJ databases">
        <title>The genome of Folsomia candida.</title>
        <authorList>
            <person name="Faddeeva A."/>
            <person name="Derks M.F."/>
            <person name="Anvar Y."/>
            <person name="Smit S."/>
            <person name="Van Straalen N."/>
            <person name="Roelofs D."/>
        </authorList>
    </citation>
    <scope>NUCLEOTIDE SEQUENCE [LARGE SCALE GENOMIC DNA]</scope>
    <source>
        <strain evidence="11 12">VU population</strain>
        <tissue evidence="11">Whole body</tissue>
    </source>
</reference>
<feature type="transmembrane region" description="Helical" evidence="10">
    <location>
        <begin position="153"/>
        <end position="170"/>
    </location>
</feature>
<evidence type="ECO:0000256" key="8">
    <source>
        <dbReference type="ARBA" id="ARBA00023136"/>
    </source>
</evidence>
<gene>
    <name evidence="11" type="ORF">Fcan01_03597</name>
</gene>
<dbReference type="GO" id="GO:0019367">
    <property type="term" value="P:fatty acid elongation, saturated fatty acid"/>
    <property type="evidence" value="ECO:0007669"/>
    <property type="project" value="TreeGrafter"/>
</dbReference>
<dbReference type="PANTHER" id="PTHR11157">
    <property type="entry name" value="FATTY ACID ACYL TRANSFERASE-RELATED"/>
    <property type="match status" value="1"/>
</dbReference>
<dbReference type="Proteomes" id="UP000198287">
    <property type="component" value="Unassembled WGS sequence"/>
</dbReference>
<feature type="transmembrane region" description="Helical" evidence="10">
    <location>
        <begin position="80"/>
        <end position="100"/>
    </location>
</feature>
<keyword evidence="8 10" id="KW-0472">Membrane</keyword>
<protein>
    <recommendedName>
        <fullName evidence="10">Elongation of very long chain fatty acids protein</fullName>
        <ecNumber evidence="10">2.3.1.199</ecNumber>
    </recommendedName>
    <alternativeName>
        <fullName evidence="10">Very-long-chain 3-oxoacyl-CoA synthase</fullName>
    </alternativeName>
</protein>
<keyword evidence="4 10" id="KW-0812">Transmembrane</keyword>
<dbReference type="EC" id="2.3.1.199" evidence="10"/>
<dbReference type="OrthoDB" id="10259681at2759"/>
<dbReference type="GO" id="GO:0005789">
    <property type="term" value="C:endoplasmic reticulum membrane"/>
    <property type="evidence" value="ECO:0007669"/>
    <property type="project" value="TreeGrafter"/>
</dbReference>
<keyword evidence="7 10" id="KW-0443">Lipid metabolism</keyword>
<evidence type="ECO:0000313" key="11">
    <source>
        <dbReference type="EMBL" id="OXA62548.1"/>
    </source>
</evidence>
<dbReference type="GO" id="GO:0034625">
    <property type="term" value="P:fatty acid elongation, monounsaturated fatty acid"/>
    <property type="evidence" value="ECO:0007669"/>
    <property type="project" value="TreeGrafter"/>
</dbReference>
<evidence type="ECO:0000256" key="4">
    <source>
        <dbReference type="ARBA" id="ARBA00022692"/>
    </source>
</evidence>
<keyword evidence="12" id="KW-1185">Reference proteome</keyword>
<dbReference type="GO" id="GO:0042761">
    <property type="term" value="P:very long-chain fatty acid biosynthetic process"/>
    <property type="evidence" value="ECO:0007669"/>
    <property type="project" value="TreeGrafter"/>
</dbReference>
<dbReference type="AlphaFoldDB" id="A0A226EZC9"/>
<proteinExistence type="inferred from homology"/>
<dbReference type="Pfam" id="PF01151">
    <property type="entry name" value="ELO"/>
    <property type="match status" value="1"/>
</dbReference>
<evidence type="ECO:0000256" key="7">
    <source>
        <dbReference type="ARBA" id="ARBA00023098"/>
    </source>
</evidence>
<dbReference type="EMBL" id="LNIX01000001">
    <property type="protein sequence ID" value="OXA62548.1"/>
    <property type="molecule type" value="Genomic_DNA"/>
</dbReference>
<evidence type="ECO:0000313" key="12">
    <source>
        <dbReference type="Proteomes" id="UP000198287"/>
    </source>
</evidence>
<feature type="transmembrane region" description="Helical" evidence="10">
    <location>
        <begin position="46"/>
        <end position="68"/>
    </location>
</feature>
<keyword evidence="9 10" id="KW-0275">Fatty acid biosynthesis</keyword>
<dbReference type="GO" id="GO:0030148">
    <property type="term" value="P:sphingolipid biosynthetic process"/>
    <property type="evidence" value="ECO:0007669"/>
    <property type="project" value="TreeGrafter"/>
</dbReference>
<comment type="similarity">
    <text evidence="10">Belongs to the ELO family.</text>
</comment>
<keyword evidence="3 10" id="KW-0808">Transferase</keyword>